<keyword evidence="2" id="KW-0723">Serine/threonine-protein kinase</keyword>
<keyword evidence="4 7" id="KW-0547">Nucleotide-binding</keyword>
<dbReference type="PROSITE" id="PS00107">
    <property type="entry name" value="PROTEIN_KINASE_ATP"/>
    <property type="match status" value="1"/>
</dbReference>
<gene>
    <name evidence="9" type="ORF">AWC08_00730</name>
</gene>
<accession>A0A1X1VYC2</accession>
<keyword evidence="6 7" id="KW-0067">ATP-binding</keyword>
<sequence>MAGEDAGDGTPFGRYRLLSMLGEGGMGEVWRARDTVIDRVVAIKVLSSKLSKDEEFQRRFRREAHAAARLETPMSCRFTTMGRPTVGYS</sequence>
<evidence type="ECO:0000256" key="2">
    <source>
        <dbReference type="ARBA" id="ARBA00022527"/>
    </source>
</evidence>
<keyword evidence="3" id="KW-0808">Transferase</keyword>
<dbReference type="PANTHER" id="PTHR43289:SF6">
    <property type="entry name" value="SERINE_THREONINE-PROTEIN KINASE NEKL-3"/>
    <property type="match status" value="1"/>
</dbReference>
<dbReference type="GO" id="GO:0004674">
    <property type="term" value="F:protein serine/threonine kinase activity"/>
    <property type="evidence" value="ECO:0007669"/>
    <property type="project" value="UniProtKB-KW"/>
</dbReference>
<dbReference type="Proteomes" id="UP000193928">
    <property type="component" value="Unassembled WGS sequence"/>
</dbReference>
<feature type="domain" description="Protein kinase" evidence="8">
    <location>
        <begin position="15"/>
        <end position="89"/>
    </location>
</feature>
<dbReference type="EC" id="2.7.11.1" evidence="1"/>
<evidence type="ECO:0000256" key="4">
    <source>
        <dbReference type="ARBA" id="ARBA00022741"/>
    </source>
</evidence>
<keyword evidence="10" id="KW-1185">Reference proteome</keyword>
<dbReference type="PROSITE" id="PS50011">
    <property type="entry name" value="PROTEIN_KINASE_DOM"/>
    <property type="match status" value="1"/>
</dbReference>
<evidence type="ECO:0000256" key="7">
    <source>
        <dbReference type="PROSITE-ProRule" id="PRU10141"/>
    </source>
</evidence>
<feature type="binding site" evidence="7">
    <location>
        <position position="44"/>
    </location>
    <ligand>
        <name>ATP</name>
        <dbReference type="ChEBI" id="CHEBI:30616"/>
    </ligand>
</feature>
<dbReference type="SUPFAM" id="SSF56112">
    <property type="entry name" value="Protein kinase-like (PK-like)"/>
    <property type="match status" value="1"/>
</dbReference>
<evidence type="ECO:0000256" key="5">
    <source>
        <dbReference type="ARBA" id="ARBA00022777"/>
    </source>
</evidence>
<name>A0A1X1VYC2_MYCGO</name>
<dbReference type="InterPro" id="IPR000719">
    <property type="entry name" value="Prot_kinase_dom"/>
</dbReference>
<proteinExistence type="predicted"/>
<dbReference type="PANTHER" id="PTHR43289">
    <property type="entry name" value="MITOGEN-ACTIVATED PROTEIN KINASE KINASE KINASE 20-RELATED"/>
    <property type="match status" value="1"/>
</dbReference>
<evidence type="ECO:0000313" key="9">
    <source>
        <dbReference type="EMBL" id="ORV75013.1"/>
    </source>
</evidence>
<organism evidence="9 10">
    <name type="scientific">Mycobacterium gordonae</name>
    <dbReference type="NCBI Taxonomy" id="1778"/>
    <lineage>
        <taxon>Bacteria</taxon>
        <taxon>Bacillati</taxon>
        <taxon>Actinomycetota</taxon>
        <taxon>Actinomycetes</taxon>
        <taxon>Mycobacteriales</taxon>
        <taxon>Mycobacteriaceae</taxon>
        <taxon>Mycobacterium</taxon>
    </lineage>
</organism>
<evidence type="ECO:0000313" key="10">
    <source>
        <dbReference type="Proteomes" id="UP000193928"/>
    </source>
</evidence>
<dbReference type="InterPro" id="IPR011009">
    <property type="entry name" value="Kinase-like_dom_sf"/>
</dbReference>
<dbReference type="EMBL" id="LQOY01000183">
    <property type="protein sequence ID" value="ORV75013.1"/>
    <property type="molecule type" value="Genomic_DNA"/>
</dbReference>
<dbReference type="GO" id="GO:0005524">
    <property type="term" value="F:ATP binding"/>
    <property type="evidence" value="ECO:0007669"/>
    <property type="project" value="UniProtKB-UniRule"/>
</dbReference>
<evidence type="ECO:0000256" key="6">
    <source>
        <dbReference type="ARBA" id="ARBA00022840"/>
    </source>
</evidence>
<keyword evidence="5" id="KW-0418">Kinase</keyword>
<evidence type="ECO:0000259" key="8">
    <source>
        <dbReference type="PROSITE" id="PS50011"/>
    </source>
</evidence>
<dbReference type="InterPro" id="IPR017441">
    <property type="entry name" value="Protein_kinase_ATP_BS"/>
</dbReference>
<dbReference type="Gene3D" id="3.30.200.20">
    <property type="entry name" value="Phosphorylase Kinase, domain 1"/>
    <property type="match status" value="1"/>
</dbReference>
<dbReference type="AlphaFoldDB" id="A0A1X1VYC2"/>
<dbReference type="RefSeq" id="WP_069435397.1">
    <property type="nucleotide sequence ID" value="NZ_JACKSU010000044.1"/>
</dbReference>
<comment type="caution">
    <text evidence="9">The sequence shown here is derived from an EMBL/GenBank/DDBJ whole genome shotgun (WGS) entry which is preliminary data.</text>
</comment>
<reference evidence="9 10" key="1">
    <citation type="submission" date="2016-01" db="EMBL/GenBank/DDBJ databases">
        <title>The new phylogeny of the genus Mycobacterium.</title>
        <authorList>
            <person name="Tarcisio F."/>
            <person name="Conor M."/>
            <person name="Antonella G."/>
            <person name="Elisabetta G."/>
            <person name="Giulia F.S."/>
            <person name="Sara T."/>
            <person name="Anna F."/>
            <person name="Clotilde B."/>
            <person name="Roberto B."/>
            <person name="Veronica D.S."/>
            <person name="Fabio R."/>
            <person name="Monica P."/>
            <person name="Olivier J."/>
            <person name="Enrico T."/>
            <person name="Nicola S."/>
        </authorList>
    </citation>
    <scope>NUCLEOTIDE SEQUENCE [LARGE SCALE GENOMIC DNA]</scope>
    <source>
        <strain evidence="9 10">DSM 44160</strain>
    </source>
</reference>
<protein>
    <recommendedName>
        <fullName evidence="1">non-specific serine/threonine protein kinase</fullName>
        <ecNumber evidence="1">2.7.11.1</ecNumber>
    </recommendedName>
</protein>
<evidence type="ECO:0000256" key="1">
    <source>
        <dbReference type="ARBA" id="ARBA00012513"/>
    </source>
</evidence>
<evidence type="ECO:0000256" key="3">
    <source>
        <dbReference type="ARBA" id="ARBA00022679"/>
    </source>
</evidence>